<sequence>MGTMTTESEDNQDDHTAANSAQLKFRNYVPRDAALRQFCIPRPSVEELEKQIDREAGDAVRSAANEDVLSQIAPRRPNWDLKRDVEKKLAVLSKRTDRAIFELIRIKVSEAVRSDDFSQEHRETPADKAETGVVGHTLLAAMERLERISQEDDEHNPLAQSVLVFP</sequence>
<dbReference type="GeneID" id="94426262"/>
<dbReference type="PANTHER" id="PTHR31551">
    <property type="entry name" value="PRE-MRNA-SPLICING FACTOR CWF18"/>
    <property type="match status" value="1"/>
</dbReference>
<dbReference type="GO" id="GO:0071014">
    <property type="term" value="C:post-mRNA release spliceosomal complex"/>
    <property type="evidence" value="ECO:0007669"/>
    <property type="project" value="TreeGrafter"/>
</dbReference>
<dbReference type="Proteomes" id="UP000221165">
    <property type="component" value="Unassembled WGS sequence"/>
</dbReference>
<dbReference type="RefSeq" id="XP_067924971.1">
    <property type="nucleotide sequence ID" value="XM_068063051.1"/>
</dbReference>
<dbReference type="GO" id="GO:0005684">
    <property type="term" value="C:U2-type spliceosomal complex"/>
    <property type="evidence" value="ECO:0007669"/>
    <property type="project" value="TreeGrafter"/>
</dbReference>
<evidence type="ECO:0000313" key="3">
    <source>
        <dbReference type="Proteomes" id="UP000221165"/>
    </source>
</evidence>
<accession>A0A2C6L757</accession>
<dbReference type="EMBL" id="MIGC01001211">
    <property type="protein sequence ID" value="PHJ23295.1"/>
    <property type="molecule type" value="Genomic_DNA"/>
</dbReference>
<feature type="region of interest" description="Disordered" evidence="1">
    <location>
        <begin position="1"/>
        <end position="22"/>
    </location>
</feature>
<comment type="caution">
    <text evidence="2">The sequence shown here is derived from an EMBL/GenBank/DDBJ whole genome shotgun (WGS) entry which is preliminary data.</text>
</comment>
<gene>
    <name evidence="2" type="ORF">CSUI_002852</name>
</gene>
<keyword evidence="3" id="KW-1185">Reference proteome</keyword>
<proteinExistence type="predicted"/>
<evidence type="ECO:0000256" key="1">
    <source>
        <dbReference type="SAM" id="MobiDB-lite"/>
    </source>
</evidence>
<dbReference type="OrthoDB" id="10261348at2759"/>
<dbReference type="VEuPathDB" id="ToxoDB:CSUI_002852"/>
<reference evidence="2 3" key="1">
    <citation type="journal article" date="2017" name="Int. J. Parasitol.">
        <title>The genome of the protozoan parasite Cystoisospora suis and a reverse vaccinology approach to identify vaccine candidates.</title>
        <authorList>
            <person name="Palmieri N."/>
            <person name="Shrestha A."/>
            <person name="Ruttkowski B."/>
            <person name="Beck T."/>
            <person name="Vogl C."/>
            <person name="Tomley F."/>
            <person name="Blake D.P."/>
            <person name="Joachim A."/>
        </authorList>
    </citation>
    <scope>NUCLEOTIDE SEQUENCE [LARGE SCALE GENOMIC DNA]</scope>
    <source>
        <strain evidence="2 3">Wien I</strain>
    </source>
</reference>
<dbReference type="Pfam" id="PF08315">
    <property type="entry name" value="cwf18"/>
    <property type="match status" value="1"/>
</dbReference>
<evidence type="ECO:0000313" key="2">
    <source>
        <dbReference type="EMBL" id="PHJ23295.1"/>
    </source>
</evidence>
<dbReference type="AlphaFoldDB" id="A0A2C6L757"/>
<organism evidence="2 3">
    <name type="scientific">Cystoisospora suis</name>
    <dbReference type="NCBI Taxonomy" id="483139"/>
    <lineage>
        <taxon>Eukaryota</taxon>
        <taxon>Sar</taxon>
        <taxon>Alveolata</taxon>
        <taxon>Apicomplexa</taxon>
        <taxon>Conoidasida</taxon>
        <taxon>Coccidia</taxon>
        <taxon>Eucoccidiorida</taxon>
        <taxon>Eimeriorina</taxon>
        <taxon>Sarcocystidae</taxon>
        <taxon>Cystoisospora</taxon>
    </lineage>
</organism>
<name>A0A2C6L757_9APIC</name>
<dbReference type="InterPro" id="IPR013169">
    <property type="entry name" value="mRNA_splic_Cwf18-like"/>
</dbReference>
<dbReference type="PANTHER" id="PTHR31551:SF1">
    <property type="entry name" value="COILED-COIL DOMAIN-CONTAINING PROTEIN 12"/>
    <property type="match status" value="1"/>
</dbReference>
<protein>
    <submittedName>
        <fullName evidence="2">Cwf18 pre-mrna splicing factor protein</fullName>
    </submittedName>
</protein>